<dbReference type="PANTHER" id="PTHR10625">
    <property type="entry name" value="HISTONE DEACETYLASE HDAC1-RELATED"/>
    <property type="match status" value="1"/>
</dbReference>
<protein>
    <recommendedName>
        <fullName evidence="2">Histone deacetylase domain-containing protein</fullName>
    </recommendedName>
</protein>
<dbReference type="PANTHER" id="PTHR10625:SF38">
    <property type="entry name" value="HISTONE DEACETYLASE 6, ISOFORM G"/>
    <property type="match status" value="1"/>
</dbReference>
<evidence type="ECO:0000256" key="1">
    <source>
        <dbReference type="ARBA" id="ARBA00048287"/>
    </source>
</evidence>
<dbReference type="SUPFAM" id="SSF52768">
    <property type="entry name" value="Arginase/deacetylase"/>
    <property type="match status" value="2"/>
</dbReference>
<dbReference type="Pfam" id="PF00850">
    <property type="entry name" value="Hist_deacetyl"/>
    <property type="match status" value="2"/>
</dbReference>
<dbReference type="GO" id="GO:0000118">
    <property type="term" value="C:histone deacetylase complex"/>
    <property type="evidence" value="ECO:0007669"/>
    <property type="project" value="TreeGrafter"/>
</dbReference>
<keyword evidence="4" id="KW-1185">Reference proteome</keyword>
<dbReference type="EMBL" id="CAKOFQ010006729">
    <property type="protein sequence ID" value="CAH1965944.1"/>
    <property type="molecule type" value="Genomic_DNA"/>
</dbReference>
<proteinExistence type="predicted"/>
<dbReference type="OrthoDB" id="424012at2759"/>
<feature type="domain" description="Histone deacetylase" evidence="2">
    <location>
        <begin position="69"/>
        <end position="364"/>
    </location>
</feature>
<dbReference type="InterPro" id="IPR023696">
    <property type="entry name" value="Ureohydrolase_dom_sf"/>
</dbReference>
<feature type="domain" description="Histone deacetylase" evidence="2">
    <location>
        <begin position="500"/>
        <end position="789"/>
    </location>
</feature>
<dbReference type="PRINTS" id="PR01270">
    <property type="entry name" value="HDASUPER"/>
</dbReference>
<comment type="catalytic activity">
    <reaction evidence="1">
        <text>N(6)-acetyl-L-lysyl-[histone] + H2O = L-lysyl-[histone] + acetate</text>
        <dbReference type="Rhea" id="RHEA:58196"/>
        <dbReference type="Rhea" id="RHEA-COMP:9845"/>
        <dbReference type="Rhea" id="RHEA-COMP:11338"/>
        <dbReference type="ChEBI" id="CHEBI:15377"/>
        <dbReference type="ChEBI" id="CHEBI:29969"/>
        <dbReference type="ChEBI" id="CHEBI:30089"/>
        <dbReference type="ChEBI" id="CHEBI:61930"/>
        <dbReference type="EC" id="3.5.1.98"/>
    </reaction>
</comment>
<name>A0A9P0P074_ACAOB</name>
<organism evidence="3 4">
    <name type="scientific">Acanthoscelides obtectus</name>
    <name type="common">Bean weevil</name>
    <name type="synonym">Bruchus obtectus</name>
    <dbReference type="NCBI Taxonomy" id="200917"/>
    <lineage>
        <taxon>Eukaryota</taxon>
        <taxon>Metazoa</taxon>
        <taxon>Ecdysozoa</taxon>
        <taxon>Arthropoda</taxon>
        <taxon>Hexapoda</taxon>
        <taxon>Insecta</taxon>
        <taxon>Pterygota</taxon>
        <taxon>Neoptera</taxon>
        <taxon>Endopterygota</taxon>
        <taxon>Coleoptera</taxon>
        <taxon>Polyphaga</taxon>
        <taxon>Cucujiformia</taxon>
        <taxon>Chrysomeloidea</taxon>
        <taxon>Chrysomelidae</taxon>
        <taxon>Bruchinae</taxon>
        <taxon>Bruchini</taxon>
        <taxon>Acanthoscelides</taxon>
    </lineage>
</organism>
<dbReference type="Proteomes" id="UP001152888">
    <property type="component" value="Unassembled WGS sequence"/>
</dbReference>
<dbReference type="Gene3D" id="3.40.800.20">
    <property type="entry name" value="Histone deacetylase domain"/>
    <property type="match status" value="2"/>
</dbReference>
<dbReference type="GO" id="GO:0141221">
    <property type="term" value="F:histone deacetylase activity, hydrolytic mechanism"/>
    <property type="evidence" value="ECO:0007669"/>
    <property type="project" value="UniProtKB-EC"/>
</dbReference>
<accession>A0A9P0P074</accession>
<evidence type="ECO:0000259" key="2">
    <source>
        <dbReference type="Pfam" id="PF00850"/>
    </source>
</evidence>
<evidence type="ECO:0000313" key="4">
    <source>
        <dbReference type="Proteomes" id="UP001152888"/>
    </source>
</evidence>
<dbReference type="InterPro" id="IPR037138">
    <property type="entry name" value="His_deacetylse_dom_sf"/>
</dbReference>
<dbReference type="InterPro" id="IPR023801">
    <property type="entry name" value="His_deacetylse_dom"/>
</dbReference>
<dbReference type="GO" id="GO:0040029">
    <property type="term" value="P:epigenetic regulation of gene expression"/>
    <property type="evidence" value="ECO:0007669"/>
    <property type="project" value="TreeGrafter"/>
</dbReference>
<reference evidence="3" key="1">
    <citation type="submission" date="2022-03" db="EMBL/GenBank/DDBJ databases">
        <authorList>
            <person name="Sayadi A."/>
        </authorList>
    </citation>
    <scope>NUCLEOTIDE SEQUENCE</scope>
</reference>
<evidence type="ECO:0000313" key="3">
    <source>
        <dbReference type="EMBL" id="CAH1965944.1"/>
    </source>
</evidence>
<sequence length="843" mass="95825">MNNQTPKKKLSALIAEKRSQKQKRDNSDNLVLMDPHEAINSYVQFQCKKTGFIEQESPEHYCLWDNNYPEHPGRVSVPRKRLEELQLIERCEKVTRQTFSEELFLMKHTKDLIDKLKRSSSIPRNELEKYSSNWDSVYFTKDTFLSAVTAAESALTLSLKVAQGSLKNGLALIRPPGHHAMKDEMCGYCFLNNVALAADAAISKQLTKKVLIVDHDVHHGQGTQRLFYERDDVLYFSIHRYENGLFWPNLRESESDYIGEGKGKGYTVNVPLNETGMDDSDYLAIIINILLPIAYEFKPDLILISAGFDCAIGCPEGEMNVSPHFFAHLVSLLSGLADGKVVVCLEGGYFLESLAEGVACSLKALLGDFPHPLNIDSKPTVKDSLQKVINNVKYFLREYWECFKHEPSFDYPIEGRDIDEENEHVTNIRFEFVGPVIIPYETTGFYPQRSDDEIKTYNQIVDDYRKEYLNGRKCSNVVGYVYDDHLLKHGPTENLGKTIPERSERLTEIINCCEKFGLKERCKLIETSKHDERSWLEKIHERNYLNTVFQLENVPEKPDWFHNEYTSSCIQKSISSILSLAKAIHSGDIRSGTAIIRPPGHHATFDSSSGFCFVNNVVAAGEYLIRQEKYKRILIVDFDIHHGNGTQNLTYDRSDILYLSVHRFDQGKFFPTCKEADCTYTGKNAGEGYNVNVPFNKGSKGDSDYWYVWHKLVLPIAYSFNPEFVIISAGFDAAYFDPLGGGYQLTPEMYGHFIYTLKSLASGRMLVALEGGYHVESTALSMVACVKALLGDPIPVPNLSEMVSEDTVDTVRNVLKWHKKNWPMLKVNKAIANWCDFTGPNKS</sequence>
<gene>
    <name evidence="3" type="ORF">ACAOBT_LOCUS6590</name>
</gene>
<comment type="caution">
    <text evidence="3">The sequence shown here is derived from an EMBL/GenBank/DDBJ whole genome shotgun (WGS) entry which is preliminary data.</text>
</comment>
<dbReference type="InterPro" id="IPR000286">
    <property type="entry name" value="HDACs"/>
</dbReference>
<dbReference type="AlphaFoldDB" id="A0A9P0P074"/>